<feature type="domain" description="LRRCT" evidence="11">
    <location>
        <begin position="389"/>
        <end position="436"/>
    </location>
</feature>
<evidence type="ECO:0000256" key="2">
    <source>
        <dbReference type="ARBA" id="ARBA00022525"/>
    </source>
</evidence>
<gene>
    <name evidence="12" type="ORF">QTP70_032031</name>
</gene>
<keyword evidence="7" id="KW-1015">Disulfide bond</keyword>
<evidence type="ECO:0000256" key="7">
    <source>
        <dbReference type="ARBA" id="ARBA00023157"/>
    </source>
</evidence>
<keyword evidence="3" id="KW-0272">Extracellular matrix</keyword>
<protein>
    <recommendedName>
        <fullName evidence="14">Chondroadherin</fullName>
    </recommendedName>
</protein>
<dbReference type="SMART" id="SM00369">
    <property type="entry name" value="LRR_TYP"/>
    <property type="match status" value="8"/>
</dbReference>
<evidence type="ECO:0000256" key="5">
    <source>
        <dbReference type="ARBA" id="ARBA00022729"/>
    </source>
</evidence>
<dbReference type="Pfam" id="PF01462">
    <property type="entry name" value="LRRNT"/>
    <property type="match status" value="1"/>
</dbReference>
<dbReference type="PANTHER" id="PTHR24366:SF96">
    <property type="entry name" value="LEUCINE RICH REPEAT CONTAINING 53"/>
    <property type="match status" value="1"/>
</dbReference>
<evidence type="ECO:0000256" key="8">
    <source>
        <dbReference type="ARBA" id="ARBA00023180"/>
    </source>
</evidence>
<dbReference type="SUPFAM" id="SSF52058">
    <property type="entry name" value="L domain-like"/>
    <property type="match status" value="1"/>
</dbReference>
<dbReference type="InterPro" id="IPR001611">
    <property type="entry name" value="Leu-rich_rpt"/>
</dbReference>
<keyword evidence="4" id="KW-0433">Leucine-rich repeat</keyword>
<dbReference type="EMBL" id="JAUCMX010000012">
    <property type="protein sequence ID" value="KAK3529615.1"/>
    <property type="molecule type" value="Genomic_DNA"/>
</dbReference>
<dbReference type="InterPro" id="IPR003591">
    <property type="entry name" value="Leu-rich_rpt_typical-subtyp"/>
</dbReference>
<dbReference type="Gene3D" id="3.80.10.10">
    <property type="entry name" value="Ribonuclease Inhibitor"/>
    <property type="match status" value="1"/>
</dbReference>
<keyword evidence="2" id="KW-0964">Secreted</keyword>
<evidence type="ECO:0000313" key="13">
    <source>
        <dbReference type="Proteomes" id="UP001274896"/>
    </source>
</evidence>
<dbReference type="SMART" id="SM00082">
    <property type="entry name" value="LRRCT"/>
    <property type="match status" value="1"/>
</dbReference>
<dbReference type="PANTHER" id="PTHR24366">
    <property type="entry name" value="IG(IMMUNOGLOBULIN) AND LRR(LEUCINE RICH REPEAT) DOMAINS"/>
    <property type="match status" value="1"/>
</dbReference>
<comment type="similarity">
    <text evidence="9">Belongs to the small leucine-rich proteoglycan (SLRP) family. SLRP class IV subfamily.</text>
</comment>
<dbReference type="InterPro" id="IPR032675">
    <property type="entry name" value="LRR_dom_sf"/>
</dbReference>
<dbReference type="InterPro" id="IPR000483">
    <property type="entry name" value="Cys-rich_flank_reg_C"/>
</dbReference>
<name>A0AAE0QSD9_9TELE</name>
<comment type="caution">
    <text evidence="12">The sequence shown here is derived from an EMBL/GenBank/DDBJ whole genome shotgun (WGS) entry which is preliminary data.</text>
</comment>
<reference evidence="12" key="1">
    <citation type="submission" date="2023-06" db="EMBL/GenBank/DDBJ databases">
        <title>Male Hemibagrus guttatus genome.</title>
        <authorList>
            <person name="Bian C."/>
        </authorList>
    </citation>
    <scope>NUCLEOTIDE SEQUENCE</scope>
    <source>
        <strain evidence="12">Male_cb2023</strain>
        <tissue evidence="12">Muscle</tissue>
    </source>
</reference>
<evidence type="ECO:0000256" key="6">
    <source>
        <dbReference type="ARBA" id="ARBA00022737"/>
    </source>
</evidence>
<keyword evidence="13" id="KW-1185">Reference proteome</keyword>
<dbReference type="Pfam" id="PF13855">
    <property type="entry name" value="LRR_8"/>
    <property type="match status" value="2"/>
</dbReference>
<dbReference type="SMART" id="SM00013">
    <property type="entry name" value="LRRNT"/>
    <property type="match status" value="1"/>
</dbReference>
<evidence type="ECO:0000259" key="11">
    <source>
        <dbReference type="SMART" id="SM00082"/>
    </source>
</evidence>
<evidence type="ECO:0000259" key="10">
    <source>
        <dbReference type="SMART" id="SM00013"/>
    </source>
</evidence>
<evidence type="ECO:0000256" key="9">
    <source>
        <dbReference type="ARBA" id="ARBA00061422"/>
    </source>
</evidence>
<comment type="subcellular location">
    <subcellularLocation>
        <location evidence="1">Secreted</location>
        <location evidence="1">Extracellular space</location>
        <location evidence="1">Extracellular matrix</location>
    </subcellularLocation>
</comment>
<organism evidence="12 13">
    <name type="scientific">Hemibagrus guttatus</name>
    <dbReference type="NCBI Taxonomy" id="175788"/>
    <lineage>
        <taxon>Eukaryota</taxon>
        <taxon>Metazoa</taxon>
        <taxon>Chordata</taxon>
        <taxon>Craniata</taxon>
        <taxon>Vertebrata</taxon>
        <taxon>Euteleostomi</taxon>
        <taxon>Actinopterygii</taxon>
        <taxon>Neopterygii</taxon>
        <taxon>Teleostei</taxon>
        <taxon>Ostariophysi</taxon>
        <taxon>Siluriformes</taxon>
        <taxon>Bagridae</taxon>
        <taxon>Hemibagrus</taxon>
    </lineage>
</organism>
<sequence>MLLQLDDTHSSLKIFALPPFTLPHTTSLSLFSSPLALSFSTLTFSHSFSFYSQDPCCCQNTFLLPDASRQQKAKERSTKLTDSWVIMQVIRIQLVVCIQFFAIFILGTESQCPSPCHCHGDLQHVICDNVGLKKIPRITEATRLVNLQRNNLGMLPTGGFSEMKGLVSLHLQHCQIREIATQAFKGLKKLIYLYLSNNEISTIKSGAFDDLTELTYLYMDGNQISGLSKGIFAPMINLFILQLDNNKIQDLQAGTFAGAKDLRRLHISNNELRSMHPGSLDDVENLATFTLDRNKLSTYPTEAMSKLRVVEELNLSKNPLSFIPDYAFRSFGRYIEKLHLNDMSLEKFSNAAFEGVTALRTLHLHNNKLKVLPGNLVFTKMQNLTLFNNPWSCTCHLANLRKWMDTSRHHPDAICASPPNQKGKQIRDSTAFSKCKMKRSKTGARH</sequence>
<accession>A0AAE0QSD9</accession>
<evidence type="ECO:0000256" key="4">
    <source>
        <dbReference type="ARBA" id="ARBA00022614"/>
    </source>
</evidence>
<dbReference type="Proteomes" id="UP001274896">
    <property type="component" value="Unassembled WGS sequence"/>
</dbReference>
<feature type="domain" description="LRRNT" evidence="10">
    <location>
        <begin position="111"/>
        <end position="144"/>
    </location>
</feature>
<keyword evidence="8" id="KW-0325">Glycoprotein</keyword>
<keyword evidence="5" id="KW-0732">Signal</keyword>
<dbReference type="FunFam" id="3.80.10.10:FF:000059">
    <property type="entry name" value="Chondroadherin like"/>
    <property type="match status" value="1"/>
</dbReference>
<dbReference type="PROSITE" id="PS51450">
    <property type="entry name" value="LRR"/>
    <property type="match status" value="1"/>
</dbReference>
<evidence type="ECO:0000256" key="1">
    <source>
        <dbReference type="ARBA" id="ARBA00004498"/>
    </source>
</evidence>
<dbReference type="AlphaFoldDB" id="A0AAE0QSD9"/>
<keyword evidence="6" id="KW-0677">Repeat</keyword>
<proteinExistence type="inferred from homology"/>
<evidence type="ECO:0008006" key="14">
    <source>
        <dbReference type="Google" id="ProtNLM"/>
    </source>
</evidence>
<evidence type="ECO:0000256" key="3">
    <source>
        <dbReference type="ARBA" id="ARBA00022530"/>
    </source>
</evidence>
<dbReference type="InterPro" id="IPR000372">
    <property type="entry name" value="LRRNT"/>
</dbReference>
<evidence type="ECO:0000313" key="12">
    <source>
        <dbReference type="EMBL" id="KAK3529615.1"/>
    </source>
</evidence>